<organism evidence="4 5">
    <name type="scientific">Spirodela intermedia</name>
    <name type="common">Intermediate duckweed</name>
    <dbReference type="NCBI Taxonomy" id="51605"/>
    <lineage>
        <taxon>Eukaryota</taxon>
        <taxon>Viridiplantae</taxon>
        <taxon>Streptophyta</taxon>
        <taxon>Embryophyta</taxon>
        <taxon>Tracheophyta</taxon>
        <taxon>Spermatophyta</taxon>
        <taxon>Magnoliopsida</taxon>
        <taxon>Liliopsida</taxon>
        <taxon>Araceae</taxon>
        <taxon>Lemnoideae</taxon>
        <taxon>Spirodela</taxon>
    </lineage>
</organism>
<dbReference type="GO" id="GO:0008773">
    <property type="term" value="F:[protein-PII] uridylyltransferase activity"/>
    <property type="evidence" value="ECO:0007669"/>
    <property type="project" value="InterPro"/>
</dbReference>
<evidence type="ECO:0000259" key="3">
    <source>
        <dbReference type="PROSITE" id="PS51671"/>
    </source>
</evidence>
<name>A0A7I8L0G5_SPIIN</name>
<dbReference type="InterPro" id="IPR002912">
    <property type="entry name" value="ACT_dom"/>
</dbReference>
<keyword evidence="5" id="KW-1185">Reference proteome</keyword>
<dbReference type="OrthoDB" id="784063at2759"/>
<dbReference type="PROSITE" id="PS51671">
    <property type="entry name" value="ACT"/>
    <property type="match status" value="1"/>
</dbReference>
<protein>
    <recommendedName>
        <fullName evidence="3">ACT domain-containing protein</fullName>
    </recommendedName>
</protein>
<evidence type="ECO:0000313" key="4">
    <source>
        <dbReference type="EMBL" id="CAA7403537.1"/>
    </source>
</evidence>
<dbReference type="AlphaFoldDB" id="A0A7I8L0G5"/>
<feature type="region of interest" description="Disordered" evidence="2">
    <location>
        <begin position="104"/>
        <end position="141"/>
    </location>
</feature>
<feature type="region of interest" description="Disordered" evidence="2">
    <location>
        <begin position="1"/>
        <end position="22"/>
    </location>
</feature>
<evidence type="ECO:0000256" key="1">
    <source>
        <dbReference type="ARBA" id="ARBA00022801"/>
    </source>
</evidence>
<accession>A0A7I8L0G5</accession>
<keyword evidence="1" id="KW-0378">Hydrolase</keyword>
<evidence type="ECO:0000313" key="5">
    <source>
        <dbReference type="Proteomes" id="UP000663760"/>
    </source>
</evidence>
<proteinExistence type="predicted"/>
<sequence>MAMDDIESCSSRSVDSSPMQPRQQRYKLEVYNEVLSRLKDCEEARLPGFEDEIWAHFNRLPARYAMDVNVERAQDVLMHKRLLEMAADPANKLPFEIRIVQVPPVQDSSESSLKEEEEDAQSSTTQFSRRSIHPPPAFGSSQNLEALASEASGGHVYDGASVANTNGDSSRAMHEITFAADDKRKLLSHLTSLLGDIGLNIQEAHAFSTNDGYSLDVFVVAGWSDEVILHISIRALNKNEFNCDFL</sequence>
<dbReference type="Proteomes" id="UP000663760">
    <property type="component" value="Chromosome 10"/>
</dbReference>
<dbReference type="GO" id="GO:0016787">
    <property type="term" value="F:hydrolase activity"/>
    <property type="evidence" value="ECO:0007669"/>
    <property type="project" value="UniProtKB-KW"/>
</dbReference>
<dbReference type="PANTHER" id="PTHR47320">
    <property type="entry name" value="BIFUNCTIONAL URIDYLYLTRANSFERASE/URIDYLYL-REMOVING ENZYME"/>
    <property type="match status" value="1"/>
</dbReference>
<dbReference type="InterPro" id="IPR045865">
    <property type="entry name" value="ACT-like_dom_sf"/>
</dbReference>
<dbReference type="InterPro" id="IPR010043">
    <property type="entry name" value="UTase/UR"/>
</dbReference>
<dbReference type="EMBL" id="LR746273">
    <property type="protein sequence ID" value="CAA7403537.1"/>
    <property type="molecule type" value="Genomic_DNA"/>
</dbReference>
<reference evidence="4" key="1">
    <citation type="submission" date="2020-02" db="EMBL/GenBank/DDBJ databases">
        <authorList>
            <person name="Scholz U."/>
            <person name="Mascher M."/>
            <person name="Fiebig A."/>
        </authorList>
    </citation>
    <scope>NUCLEOTIDE SEQUENCE</scope>
</reference>
<feature type="compositionally biased region" description="Polar residues" evidence="2">
    <location>
        <begin position="8"/>
        <end position="22"/>
    </location>
</feature>
<evidence type="ECO:0000256" key="2">
    <source>
        <dbReference type="SAM" id="MobiDB-lite"/>
    </source>
</evidence>
<dbReference type="PANTHER" id="PTHR47320:SF1">
    <property type="entry name" value="BIFUNCTIONAL URIDYLYLTRANSFERASE_URIDYLYL-REMOVING ENZYME"/>
    <property type="match status" value="1"/>
</dbReference>
<dbReference type="SUPFAM" id="SSF55021">
    <property type="entry name" value="ACT-like"/>
    <property type="match status" value="1"/>
</dbReference>
<feature type="domain" description="ACT" evidence="3">
    <location>
        <begin position="175"/>
        <end position="246"/>
    </location>
</feature>
<gene>
    <name evidence="4" type="ORF">SI8410_10014215</name>
</gene>